<accession>A0A4V2WSB8</accession>
<proteinExistence type="predicted"/>
<evidence type="ECO:0000313" key="2">
    <source>
        <dbReference type="Proteomes" id="UP000295710"/>
    </source>
</evidence>
<organism evidence="1 2">
    <name type="scientific">Extibacter muris</name>
    <dbReference type="NCBI Taxonomy" id="1796622"/>
    <lineage>
        <taxon>Bacteria</taxon>
        <taxon>Bacillati</taxon>
        <taxon>Bacillota</taxon>
        <taxon>Clostridia</taxon>
        <taxon>Lachnospirales</taxon>
        <taxon>Lachnospiraceae</taxon>
        <taxon>Extibacter</taxon>
    </lineage>
</organism>
<keyword evidence="2" id="KW-1185">Reference proteome</keyword>
<sequence length="120" mass="13390">MQTIYEFTLPRGYVDAQGGIHKRGKMRLSTAGDEIRATRDPRVLSNPSYLTLVVLSYVITELEGVEIMTAGVIEQLFTADLAFLQDMYEKINGAEPPRMKVVCPSCGHMHEVPVNFTQEG</sequence>
<reference evidence="1 2" key="1">
    <citation type="journal article" date="2016" name="Nat. Microbiol.">
        <title>The Mouse Intestinal Bacterial Collection (miBC) provides host-specific insight into cultured diversity and functional potential of the gut microbiota.</title>
        <authorList>
            <person name="Lagkouvardos I."/>
            <person name="Pukall R."/>
            <person name="Abt B."/>
            <person name="Foesel B.U."/>
            <person name="Meier-Kolthoff J.P."/>
            <person name="Kumar N."/>
            <person name="Bresciani A."/>
            <person name="Martinez I."/>
            <person name="Just S."/>
            <person name="Ziegler C."/>
            <person name="Brugiroux S."/>
            <person name="Garzetti D."/>
            <person name="Wenning M."/>
            <person name="Bui T.P."/>
            <person name="Wang J."/>
            <person name="Hugenholtz F."/>
            <person name="Plugge C.M."/>
            <person name="Peterson D.A."/>
            <person name="Hornef M.W."/>
            <person name="Baines J.F."/>
            <person name="Smidt H."/>
            <person name="Walter J."/>
            <person name="Kristiansen K."/>
            <person name="Nielsen H.B."/>
            <person name="Haller D."/>
            <person name="Overmann J."/>
            <person name="Stecher B."/>
            <person name="Clavel T."/>
        </authorList>
    </citation>
    <scope>NUCLEOTIDE SEQUENCE [LARGE SCALE GENOMIC DNA]</scope>
    <source>
        <strain evidence="1 2">DSM 28560</strain>
    </source>
</reference>
<protein>
    <submittedName>
        <fullName evidence="1">Phage tail assembly protein</fullName>
    </submittedName>
</protein>
<name>A0A4V2WSB8_9FIRM</name>
<dbReference type="Proteomes" id="UP000295710">
    <property type="component" value="Unassembled WGS sequence"/>
</dbReference>
<dbReference type="EMBL" id="SMMX01000013">
    <property type="protein sequence ID" value="TDA20940.1"/>
    <property type="molecule type" value="Genomic_DNA"/>
</dbReference>
<gene>
    <name evidence="1" type="ORF">E1963_14280</name>
</gene>
<comment type="caution">
    <text evidence="1">The sequence shown here is derived from an EMBL/GenBank/DDBJ whole genome shotgun (WGS) entry which is preliminary data.</text>
</comment>
<evidence type="ECO:0000313" key="1">
    <source>
        <dbReference type="EMBL" id="TDA20940.1"/>
    </source>
</evidence>
<dbReference type="AlphaFoldDB" id="A0A4V2WSB8"/>
<dbReference type="RefSeq" id="WP_132279244.1">
    <property type="nucleotide sequence ID" value="NZ_JAOBST010000011.1"/>
</dbReference>